<evidence type="ECO:0000313" key="1">
    <source>
        <dbReference type="EMBL" id="GGG57054.1"/>
    </source>
</evidence>
<reference evidence="1 2" key="1">
    <citation type="journal article" date="2014" name="Int. J. Syst. Evol. Microbiol.">
        <title>Complete genome sequence of Corynebacterium casei LMG S-19264T (=DSM 44701T), isolated from a smear-ripened cheese.</title>
        <authorList>
            <consortium name="US DOE Joint Genome Institute (JGI-PGF)"/>
            <person name="Walter F."/>
            <person name="Albersmeier A."/>
            <person name="Kalinowski J."/>
            <person name="Ruckert C."/>
        </authorList>
    </citation>
    <scope>NUCLEOTIDE SEQUENCE [LARGE SCALE GENOMIC DNA]</scope>
    <source>
        <strain evidence="1 2">CGMCC 1.15286</strain>
    </source>
</reference>
<protein>
    <submittedName>
        <fullName evidence="1">Uncharacterized protein</fullName>
    </submittedName>
</protein>
<evidence type="ECO:0000313" key="2">
    <source>
        <dbReference type="Proteomes" id="UP000600247"/>
    </source>
</evidence>
<name>A0A917LTU4_9BACL</name>
<dbReference type="Proteomes" id="UP000600247">
    <property type="component" value="Unassembled WGS sequence"/>
</dbReference>
<dbReference type="AlphaFoldDB" id="A0A917LTU4"/>
<dbReference type="EMBL" id="BMHY01000001">
    <property type="protein sequence ID" value="GGG57054.1"/>
    <property type="molecule type" value="Genomic_DNA"/>
</dbReference>
<comment type="caution">
    <text evidence="1">The sequence shown here is derived from an EMBL/GenBank/DDBJ whole genome shotgun (WGS) entry which is preliminary data.</text>
</comment>
<organism evidence="1 2">
    <name type="scientific">Paenibacillus radicis</name>
    <name type="common">ex Gao et al. 2016</name>
    <dbReference type="NCBI Taxonomy" id="1737354"/>
    <lineage>
        <taxon>Bacteria</taxon>
        <taxon>Bacillati</taxon>
        <taxon>Bacillota</taxon>
        <taxon>Bacilli</taxon>
        <taxon>Bacillales</taxon>
        <taxon>Paenibacillaceae</taxon>
        <taxon>Paenibacillus</taxon>
    </lineage>
</organism>
<sequence length="70" mass="8160">MSGEAFFYLDQYSGMLILFRCQQLTKRPFWCVGGGQLAKLVTYFPGLSYQSKLINAYILFHPYRTPRDLV</sequence>
<proteinExistence type="predicted"/>
<accession>A0A917LTU4</accession>
<gene>
    <name evidence="1" type="ORF">GCM10010918_07640</name>
</gene>
<keyword evidence="2" id="KW-1185">Reference proteome</keyword>